<keyword evidence="4 13" id="KW-0479">Metal-binding</keyword>
<keyword evidence="5" id="KW-0732">Signal</keyword>
<comment type="similarity">
    <text evidence="9 13">Belongs to the DyP-type peroxidase family.</text>
</comment>
<dbReference type="EMBL" id="CP045809">
    <property type="protein sequence ID" value="QHN34569.1"/>
    <property type="molecule type" value="Genomic_DNA"/>
</dbReference>
<keyword evidence="7 13" id="KW-0408">Iron</keyword>
<evidence type="ECO:0000313" key="18">
    <source>
        <dbReference type="Proteomes" id="UP001059836"/>
    </source>
</evidence>
<feature type="region of interest" description="Disordered" evidence="14">
    <location>
        <begin position="1"/>
        <end position="35"/>
    </location>
</feature>
<evidence type="ECO:0000256" key="10">
    <source>
        <dbReference type="ARBA" id="ARBA00033771"/>
    </source>
</evidence>
<dbReference type="Proteomes" id="UP001059836">
    <property type="component" value="Chromosome"/>
</dbReference>
<feature type="domain" description="Dyp-type peroxidase N-terminal" evidence="15">
    <location>
        <begin position="80"/>
        <end position="244"/>
    </location>
</feature>
<dbReference type="InterPro" id="IPR006311">
    <property type="entry name" value="TAT_signal"/>
</dbReference>
<dbReference type="InterPro" id="IPR048328">
    <property type="entry name" value="Dyp_perox_C"/>
</dbReference>
<evidence type="ECO:0000256" key="6">
    <source>
        <dbReference type="ARBA" id="ARBA00023002"/>
    </source>
</evidence>
<evidence type="ECO:0000259" key="16">
    <source>
        <dbReference type="Pfam" id="PF20628"/>
    </source>
</evidence>
<evidence type="ECO:0000256" key="9">
    <source>
        <dbReference type="ARBA" id="ARBA00025737"/>
    </source>
</evidence>
<evidence type="ECO:0000256" key="14">
    <source>
        <dbReference type="SAM" id="MobiDB-lite"/>
    </source>
</evidence>
<proteinExistence type="inferred from homology"/>
<feature type="domain" description="Dyp-type peroxidase C-terminal" evidence="16">
    <location>
        <begin position="256"/>
        <end position="439"/>
    </location>
</feature>
<evidence type="ECO:0000256" key="13">
    <source>
        <dbReference type="RuleBase" id="RU365017"/>
    </source>
</evidence>
<dbReference type="InterPro" id="IPR011008">
    <property type="entry name" value="Dimeric_a/b-barrel"/>
</dbReference>
<keyword evidence="6 13" id="KW-0560">Oxidoreductase</keyword>
<evidence type="ECO:0000256" key="1">
    <source>
        <dbReference type="ARBA" id="ARBA00004196"/>
    </source>
</evidence>
<evidence type="ECO:0000259" key="15">
    <source>
        <dbReference type="Pfam" id="PF04261"/>
    </source>
</evidence>
<dbReference type="InterPro" id="IPR048327">
    <property type="entry name" value="Dyp_perox_N"/>
</dbReference>
<comment type="cofactor">
    <cofactor evidence="13">
        <name>heme b</name>
        <dbReference type="ChEBI" id="CHEBI:60344"/>
    </cofactor>
    <text evidence="13">Binds 1 heme b (iron(II)-protoporphyrin IX) group non-covalently per subunit.</text>
</comment>
<keyword evidence="8" id="KW-0456">Lyase</keyword>
<dbReference type="SUPFAM" id="SSF54909">
    <property type="entry name" value="Dimeric alpha+beta barrel"/>
    <property type="match status" value="1"/>
</dbReference>
<name>A0ABX6IFF3_9ACTN</name>
<evidence type="ECO:0000256" key="5">
    <source>
        <dbReference type="ARBA" id="ARBA00022729"/>
    </source>
</evidence>
<dbReference type="NCBIfam" id="TIGR01413">
    <property type="entry name" value="Dyp_perox_fam"/>
    <property type="match status" value="1"/>
</dbReference>
<keyword evidence="2 13" id="KW-0575">Peroxidase</keyword>
<comment type="catalytic activity">
    <reaction evidence="12">
        <text>heme b + 2 H(+) = protoporphyrin IX + Fe(2+)</text>
        <dbReference type="Rhea" id="RHEA:22584"/>
        <dbReference type="ChEBI" id="CHEBI:15378"/>
        <dbReference type="ChEBI" id="CHEBI:29033"/>
        <dbReference type="ChEBI" id="CHEBI:57306"/>
        <dbReference type="ChEBI" id="CHEBI:60344"/>
        <dbReference type="EC" id="4.98.1.1"/>
    </reaction>
    <physiologicalReaction direction="left-to-right" evidence="12">
        <dbReference type="Rhea" id="RHEA:22585"/>
    </physiologicalReaction>
</comment>
<dbReference type="PANTHER" id="PTHR30521:SF4">
    <property type="entry name" value="DEFERROCHELATASE"/>
    <property type="match status" value="1"/>
</dbReference>
<dbReference type="EC" id="1.11.1.-" evidence="13"/>
<organism evidence="17 18">
    <name type="scientific">Gordonia pseudamarae</name>
    <dbReference type="NCBI Taxonomy" id="2831662"/>
    <lineage>
        <taxon>Bacteria</taxon>
        <taxon>Bacillati</taxon>
        <taxon>Actinomycetota</taxon>
        <taxon>Actinomycetes</taxon>
        <taxon>Mycobacteriales</taxon>
        <taxon>Gordoniaceae</taxon>
        <taxon>Gordonia</taxon>
    </lineage>
</organism>
<dbReference type="Pfam" id="PF04261">
    <property type="entry name" value="Dyp_perox_N"/>
    <property type="match status" value="1"/>
</dbReference>
<sequence>MTDDQSAPPQADPSAGGGRGERSDEVFPGGRSPVSRRTVLAGAGIGAAAVAATGFAAGRHTSRDNDSSSDQVVPFRGTHQAGIITAAQDRLHFASFDVITDKRDELIGLLKEWTTAAERLTRGEETAPDGAVGLGDYTPPADTGEAIDLTPAHLTLTIGFGPSLFGPTSAQPGLRDRFGLAGRKPKGFDDLPLFAAEKIETNRSYGDICVQACADDPQVAVHAIRNLARIGMGVVAVRWSQLGFGRTASTSTAQNTPRNLFGFKDGTNNLHAEEPELLDKWVWVDTADNPDSAQWMTGGTYLVARRIRMDIEPWDRANLLEQEQIVGRLKGNGAPLGQHAEFDEPDFDITSYGVPLIPKDSHVRLAHEKHIGVRLLRRGYNFTDGSDGFGHLDAGLFFIAFNRNTARQFVPMQQELSRKDAMTEYLIPNGSATFAIPPGLAEREYWGQHLFEG</sequence>
<dbReference type="NCBIfam" id="TIGR01412">
    <property type="entry name" value="tat_substr_1"/>
    <property type="match status" value="1"/>
</dbReference>
<dbReference type="RefSeq" id="WP_260840342.1">
    <property type="nucleotide sequence ID" value="NZ_CP045809.1"/>
</dbReference>
<protein>
    <recommendedName>
        <fullName evidence="10 13">Deferrochelatase</fullName>
        <ecNumber evidence="13">1.11.1.-</ecNumber>
    </recommendedName>
    <alternativeName>
        <fullName evidence="11 13">Peroxidase EfeB</fullName>
    </alternativeName>
</protein>
<evidence type="ECO:0000256" key="3">
    <source>
        <dbReference type="ARBA" id="ARBA00022617"/>
    </source>
</evidence>
<dbReference type="Pfam" id="PF20628">
    <property type="entry name" value="Dyp_perox_C"/>
    <property type="match status" value="1"/>
</dbReference>
<evidence type="ECO:0000313" key="17">
    <source>
        <dbReference type="EMBL" id="QHN34569.1"/>
    </source>
</evidence>
<accession>A0ABX6IFF3</accession>
<dbReference type="PROSITE" id="PS51404">
    <property type="entry name" value="DYP_PEROXIDASE"/>
    <property type="match status" value="1"/>
</dbReference>
<dbReference type="PANTHER" id="PTHR30521">
    <property type="entry name" value="DEFERROCHELATASE/PEROXIDASE"/>
    <property type="match status" value="1"/>
</dbReference>
<keyword evidence="3 13" id="KW-0349">Heme</keyword>
<dbReference type="PROSITE" id="PS51318">
    <property type="entry name" value="TAT"/>
    <property type="match status" value="1"/>
</dbReference>
<keyword evidence="18" id="KW-1185">Reference proteome</keyword>
<comment type="subcellular location">
    <subcellularLocation>
        <location evidence="1">Cell envelope</location>
    </subcellularLocation>
</comment>
<evidence type="ECO:0000256" key="2">
    <source>
        <dbReference type="ARBA" id="ARBA00022559"/>
    </source>
</evidence>
<gene>
    <name evidence="17" type="primary">efeB</name>
    <name evidence="17" type="ORF">GII31_06295</name>
</gene>
<evidence type="ECO:0000256" key="7">
    <source>
        <dbReference type="ARBA" id="ARBA00023004"/>
    </source>
</evidence>
<reference evidence="17" key="1">
    <citation type="journal article" date="2021" name="Nat. Microbiol.">
        <title>Cocultivation of an ultrasmall environmental parasitic bacterium with lytic ability against bacteria associated with wastewater foams.</title>
        <authorList>
            <person name="Batinovic S."/>
            <person name="Rose J.J.A."/>
            <person name="Ratcliffe J."/>
            <person name="Seviour R.J."/>
            <person name="Petrovski S."/>
        </authorList>
    </citation>
    <scope>NUCLEOTIDE SEQUENCE</scope>
    <source>
        <strain evidence="17">CON9</strain>
    </source>
</reference>
<comment type="function">
    <text evidence="13">Involved in the recovery of exogenous heme iron. Extracts iron from heme while preserving the protoporphyrin ring intact.</text>
</comment>
<dbReference type="InterPro" id="IPR006313">
    <property type="entry name" value="EfeB/EfeN"/>
</dbReference>
<evidence type="ECO:0000256" key="8">
    <source>
        <dbReference type="ARBA" id="ARBA00023239"/>
    </source>
</evidence>
<evidence type="ECO:0000256" key="11">
    <source>
        <dbReference type="ARBA" id="ARBA00033775"/>
    </source>
</evidence>
<evidence type="ECO:0000256" key="12">
    <source>
        <dbReference type="ARBA" id="ARBA00048856"/>
    </source>
</evidence>
<evidence type="ECO:0000256" key="4">
    <source>
        <dbReference type="ARBA" id="ARBA00022723"/>
    </source>
</evidence>
<dbReference type="InterPro" id="IPR006314">
    <property type="entry name" value="Dyp_peroxidase"/>
</dbReference>